<evidence type="ECO:0000259" key="4">
    <source>
        <dbReference type="Pfam" id="PF09084"/>
    </source>
</evidence>
<dbReference type="EMBL" id="BARU01014292">
    <property type="protein sequence ID" value="GAH32018.1"/>
    <property type="molecule type" value="Genomic_DNA"/>
</dbReference>
<evidence type="ECO:0000256" key="2">
    <source>
        <dbReference type="ARBA" id="ARBA00010742"/>
    </source>
</evidence>
<evidence type="ECO:0000313" key="5">
    <source>
        <dbReference type="EMBL" id="GAH32018.1"/>
    </source>
</evidence>
<organism evidence="5">
    <name type="scientific">marine sediment metagenome</name>
    <dbReference type="NCBI Taxonomy" id="412755"/>
    <lineage>
        <taxon>unclassified sequences</taxon>
        <taxon>metagenomes</taxon>
        <taxon>ecological metagenomes</taxon>
    </lineage>
</organism>
<gene>
    <name evidence="5" type="ORF">S03H2_25310</name>
</gene>
<name>X1GG95_9ZZZZ</name>
<accession>X1GG95</accession>
<comment type="subcellular location">
    <subcellularLocation>
        <location evidence="1">Periplasm</location>
    </subcellularLocation>
</comment>
<dbReference type="InterPro" id="IPR015168">
    <property type="entry name" value="SsuA/THI5"/>
</dbReference>
<dbReference type="PANTHER" id="PTHR30024:SF47">
    <property type="entry name" value="TAURINE-BINDING PERIPLASMIC PROTEIN"/>
    <property type="match status" value="1"/>
</dbReference>
<dbReference type="SUPFAM" id="SSF53850">
    <property type="entry name" value="Periplasmic binding protein-like II"/>
    <property type="match status" value="1"/>
</dbReference>
<dbReference type="GO" id="GO:0042918">
    <property type="term" value="P:alkanesulfonate transmembrane transport"/>
    <property type="evidence" value="ECO:0007669"/>
    <property type="project" value="TreeGrafter"/>
</dbReference>
<comment type="caution">
    <text evidence="5">The sequence shown here is derived from an EMBL/GenBank/DDBJ whole genome shotgun (WGS) entry which is preliminary data.</text>
</comment>
<reference evidence="5" key="1">
    <citation type="journal article" date="2014" name="Front. Microbiol.">
        <title>High frequency of phylogenetically diverse reductive dehalogenase-homologous genes in deep subseafloor sedimentary metagenomes.</title>
        <authorList>
            <person name="Kawai M."/>
            <person name="Futagami T."/>
            <person name="Toyoda A."/>
            <person name="Takaki Y."/>
            <person name="Nishi S."/>
            <person name="Hori S."/>
            <person name="Arai W."/>
            <person name="Tsubouchi T."/>
            <person name="Morono Y."/>
            <person name="Uchiyama I."/>
            <person name="Ito T."/>
            <person name="Fujiyama A."/>
            <person name="Inagaki F."/>
            <person name="Takami H."/>
        </authorList>
    </citation>
    <scope>NUCLEOTIDE SEQUENCE</scope>
    <source>
        <strain evidence="5">Expedition CK06-06</strain>
    </source>
</reference>
<comment type="similarity">
    <text evidence="2">Belongs to the bacterial solute-binding protein SsuA/TauA family.</text>
</comment>
<dbReference type="AlphaFoldDB" id="X1GG95"/>
<dbReference type="Gene3D" id="3.40.190.10">
    <property type="entry name" value="Periplasmic binding protein-like II"/>
    <property type="match status" value="1"/>
</dbReference>
<feature type="non-terminal residue" evidence="5">
    <location>
        <position position="112"/>
    </location>
</feature>
<dbReference type="PANTHER" id="PTHR30024">
    <property type="entry name" value="ALIPHATIC SULFONATES-BINDING PROTEIN-RELATED"/>
    <property type="match status" value="1"/>
</dbReference>
<evidence type="ECO:0000256" key="1">
    <source>
        <dbReference type="ARBA" id="ARBA00004418"/>
    </source>
</evidence>
<dbReference type="Pfam" id="PF09084">
    <property type="entry name" value="NMT1"/>
    <property type="match status" value="1"/>
</dbReference>
<keyword evidence="3" id="KW-0732">Signal</keyword>
<evidence type="ECO:0000256" key="3">
    <source>
        <dbReference type="ARBA" id="ARBA00022729"/>
    </source>
</evidence>
<dbReference type="GO" id="GO:0042597">
    <property type="term" value="C:periplasmic space"/>
    <property type="evidence" value="ECO:0007669"/>
    <property type="project" value="UniProtKB-SubCell"/>
</dbReference>
<sequence>MNCDRRTFATGLTSAALCAAFPRAGRAQQLEKPSLRLGVANKSHLYYLPVTLAERRGYFKDYGLNVSIVDFEGGSQTLEALRGGSVDLATGAYEHVLHSQAKGQDIRALIEL</sequence>
<protein>
    <recommendedName>
        <fullName evidence="4">SsuA/THI5-like domain-containing protein</fullName>
    </recommendedName>
</protein>
<proteinExistence type="inferred from homology"/>
<feature type="domain" description="SsuA/THI5-like" evidence="4">
    <location>
        <begin position="47"/>
        <end position="110"/>
    </location>
</feature>